<dbReference type="AlphaFoldDB" id="A0A8J3E4I3"/>
<proteinExistence type="predicted"/>
<gene>
    <name evidence="2" type="ORF">GCM10011611_36920</name>
</gene>
<feature type="transmembrane region" description="Helical" evidence="1">
    <location>
        <begin position="345"/>
        <end position="363"/>
    </location>
</feature>
<organism evidence="2 3">
    <name type="scientific">Aliidongia dinghuensis</name>
    <dbReference type="NCBI Taxonomy" id="1867774"/>
    <lineage>
        <taxon>Bacteria</taxon>
        <taxon>Pseudomonadati</taxon>
        <taxon>Pseudomonadota</taxon>
        <taxon>Alphaproteobacteria</taxon>
        <taxon>Rhodospirillales</taxon>
        <taxon>Dongiaceae</taxon>
        <taxon>Aliidongia</taxon>
    </lineage>
</organism>
<feature type="transmembrane region" description="Helical" evidence="1">
    <location>
        <begin position="76"/>
        <end position="96"/>
    </location>
</feature>
<keyword evidence="1" id="KW-1133">Transmembrane helix</keyword>
<feature type="transmembrane region" description="Helical" evidence="1">
    <location>
        <begin position="202"/>
        <end position="223"/>
    </location>
</feature>
<protein>
    <submittedName>
        <fullName evidence="2">Uncharacterized protein</fullName>
    </submittedName>
</protein>
<comment type="caution">
    <text evidence="2">The sequence shown here is derived from an EMBL/GenBank/DDBJ whole genome shotgun (WGS) entry which is preliminary data.</text>
</comment>
<feature type="transmembrane region" description="Helical" evidence="1">
    <location>
        <begin position="128"/>
        <end position="148"/>
    </location>
</feature>
<keyword evidence="3" id="KW-1185">Reference proteome</keyword>
<dbReference type="EMBL" id="BMJQ01000009">
    <property type="protein sequence ID" value="GGF27517.1"/>
    <property type="molecule type" value="Genomic_DNA"/>
</dbReference>
<feature type="transmembrane region" description="Helical" evidence="1">
    <location>
        <begin position="369"/>
        <end position="386"/>
    </location>
</feature>
<dbReference type="Proteomes" id="UP000646365">
    <property type="component" value="Unassembled WGS sequence"/>
</dbReference>
<reference evidence="2" key="2">
    <citation type="submission" date="2020-09" db="EMBL/GenBank/DDBJ databases">
        <authorList>
            <person name="Sun Q."/>
            <person name="Zhou Y."/>
        </authorList>
    </citation>
    <scope>NUCLEOTIDE SEQUENCE</scope>
    <source>
        <strain evidence="2">CGMCC 1.15725</strain>
    </source>
</reference>
<keyword evidence="1" id="KW-0472">Membrane</keyword>
<sequence>MLPLVGGVFYYFDYQIGLLAGAGPYLESLLLVLVIGATAHAVAFYSGFKLETPIKGAILRLLEKVRNVGPQAPQRLIKFVTVLAVASSALQLFAYAKMGFAPIFAADPLAAKFYGGEYQEAYAPVAPFLRLGFQIYVAIAPLFMVCLPKGLTKKVAYITIVVIAAGTIFLSLKRGPIAGPFVDFLLAGSVFYRGGKYSSAVMIVYLMIYAFGAAANGILFYVLGLSQRLDPELIFSGVPDISDLIMFWSGFQARHYDLSLGRTVLGALIPYHYEWNPSVVTKLAIGASANAPTGGFRLPDAVWGYVAFGYVGAVLWPAFTGAMAGIQMSIMRKIVLRRDLTFFQFYMMYFLLTAIMGFATSLLALSLDLVTAMLFTGIVIVLLVGWPRGRKITANVAR</sequence>
<keyword evidence="1" id="KW-0812">Transmembrane</keyword>
<evidence type="ECO:0000313" key="3">
    <source>
        <dbReference type="Proteomes" id="UP000646365"/>
    </source>
</evidence>
<feature type="transmembrane region" description="Helical" evidence="1">
    <location>
        <begin position="302"/>
        <end position="324"/>
    </location>
</feature>
<accession>A0A8J3E4I3</accession>
<feature type="transmembrane region" description="Helical" evidence="1">
    <location>
        <begin position="155"/>
        <end position="172"/>
    </location>
</feature>
<evidence type="ECO:0000256" key="1">
    <source>
        <dbReference type="SAM" id="Phobius"/>
    </source>
</evidence>
<reference evidence="2" key="1">
    <citation type="journal article" date="2014" name="Int. J. Syst. Evol. Microbiol.">
        <title>Complete genome sequence of Corynebacterium casei LMG S-19264T (=DSM 44701T), isolated from a smear-ripened cheese.</title>
        <authorList>
            <consortium name="US DOE Joint Genome Institute (JGI-PGF)"/>
            <person name="Walter F."/>
            <person name="Albersmeier A."/>
            <person name="Kalinowski J."/>
            <person name="Ruckert C."/>
        </authorList>
    </citation>
    <scope>NUCLEOTIDE SEQUENCE</scope>
    <source>
        <strain evidence="2">CGMCC 1.15725</strain>
    </source>
</reference>
<feature type="transmembrane region" description="Helical" evidence="1">
    <location>
        <begin position="178"/>
        <end position="195"/>
    </location>
</feature>
<name>A0A8J3E4I3_9PROT</name>
<evidence type="ECO:0000313" key="2">
    <source>
        <dbReference type="EMBL" id="GGF27517.1"/>
    </source>
</evidence>